<dbReference type="Proteomes" id="UP000019254">
    <property type="component" value="Unassembled WGS sequence"/>
</dbReference>
<dbReference type="EMBL" id="AODE01000014">
    <property type="protein sequence ID" value="EUJ30804.1"/>
    <property type="molecule type" value="Genomic_DNA"/>
</dbReference>
<protein>
    <submittedName>
        <fullName evidence="4">Dihydrolipoamide dehydrogenase</fullName>
        <ecNumber evidence="4">1.8.1.4</ecNumber>
    </submittedName>
</protein>
<dbReference type="GO" id="GO:0006103">
    <property type="term" value="P:2-oxoglutarate metabolic process"/>
    <property type="evidence" value="ECO:0007669"/>
    <property type="project" value="TreeGrafter"/>
</dbReference>
<keyword evidence="2" id="KW-0520">NAD</keyword>
<evidence type="ECO:0000256" key="2">
    <source>
        <dbReference type="ARBA" id="ARBA00023027"/>
    </source>
</evidence>
<dbReference type="InterPro" id="IPR036188">
    <property type="entry name" value="FAD/NAD-bd_sf"/>
</dbReference>
<evidence type="ECO:0000313" key="5">
    <source>
        <dbReference type="Proteomes" id="UP000019254"/>
    </source>
</evidence>
<evidence type="ECO:0000256" key="1">
    <source>
        <dbReference type="ARBA" id="ARBA00007532"/>
    </source>
</evidence>
<proteinExistence type="inferred from homology"/>
<dbReference type="SUPFAM" id="SSF51905">
    <property type="entry name" value="FAD/NAD(P)-binding domain"/>
    <property type="match status" value="1"/>
</dbReference>
<dbReference type="PATRIC" id="fig|1265820.5.peg.1421"/>
<feature type="domain" description="FAD/NAD(P)-binding" evidence="3">
    <location>
        <begin position="3"/>
        <end position="142"/>
    </location>
</feature>
<dbReference type="PRINTS" id="PR00411">
    <property type="entry name" value="PNDRDTASEI"/>
</dbReference>
<reference evidence="4 5" key="1">
    <citation type="journal article" date="2014" name="Int. J. Syst. Evol. Microbiol.">
        <title>Listeria floridensis sp. nov., Listeria aquatica sp. nov., Listeria cornellensis sp. nov., Listeria riparia sp. nov. and Listeria grandensis sp. nov., from agricultural and natural environments.</title>
        <authorList>
            <person name="den Bakker H.C."/>
            <person name="Warchocki S."/>
            <person name="Wright E.M."/>
            <person name="Allred A.F."/>
            <person name="Ahlstrom C."/>
            <person name="Manuel C.S."/>
            <person name="Stasiewicz M.J."/>
            <person name="Burrell A."/>
            <person name="Roof S."/>
            <person name="Strawn L."/>
            <person name="Fortes E.D."/>
            <person name="Nightingale K.K."/>
            <person name="Kephart D."/>
            <person name="Wiedmann M."/>
        </authorList>
    </citation>
    <scope>NUCLEOTIDE SEQUENCE [LARGE SCALE GENOMIC DNA]</scope>
    <source>
        <strain evidence="5">FSL F6-969</strain>
    </source>
</reference>
<name>W7BVL8_9LIST</name>
<dbReference type="GO" id="GO:0050660">
    <property type="term" value="F:flavin adenine dinucleotide binding"/>
    <property type="evidence" value="ECO:0007669"/>
    <property type="project" value="TreeGrafter"/>
</dbReference>
<gene>
    <name evidence="4" type="ORF">PCORN_07245</name>
</gene>
<comment type="similarity">
    <text evidence="1">Belongs to the class-I pyridine nucleotide-disulfide oxidoreductase family.</text>
</comment>
<keyword evidence="5" id="KW-1185">Reference proteome</keyword>
<dbReference type="PRINTS" id="PR00368">
    <property type="entry name" value="FADPNR"/>
</dbReference>
<dbReference type="EC" id="1.8.1.4" evidence="4"/>
<accession>W7BVL8</accession>
<evidence type="ECO:0000259" key="3">
    <source>
        <dbReference type="Pfam" id="PF07992"/>
    </source>
</evidence>
<dbReference type="InterPro" id="IPR023753">
    <property type="entry name" value="FAD/NAD-binding_dom"/>
</dbReference>
<dbReference type="PANTHER" id="PTHR22912">
    <property type="entry name" value="DISULFIDE OXIDOREDUCTASE"/>
    <property type="match status" value="1"/>
</dbReference>
<dbReference type="GO" id="GO:0004148">
    <property type="term" value="F:dihydrolipoyl dehydrogenase (NADH) activity"/>
    <property type="evidence" value="ECO:0007669"/>
    <property type="project" value="UniProtKB-EC"/>
</dbReference>
<dbReference type="STRING" id="1265820.PCORN_07245"/>
<dbReference type="PANTHER" id="PTHR22912:SF217">
    <property type="entry name" value="DIHYDROLIPOYL DEHYDROGENASE"/>
    <property type="match status" value="1"/>
</dbReference>
<dbReference type="InterPro" id="IPR050151">
    <property type="entry name" value="Class-I_Pyr_Nuc-Dis_Oxidored"/>
</dbReference>
<comment type="caution">
    <text evidence="4">The sequence shown here is derived from an EMBL/GenBank/DDBJ whole genome shotgun (WGS) entry which is preliminary data.</text>
</comment>
<evidence type="ECO:0000313" key="4">
    <source>
        <dbReference type="EMBL" id="EUJ30804.1"/>
    </source>
</evidence>
<keyword evidence="4" id="KW-0560">Oxidoreductase</keyword>
<dbReference type="Pfam" id="PF07992">
    <property type="entry name" value="Pyr_redox_2"/>
    <property type="match status" value="1"/>
</dbReference>
<organism evidence="4 5">
    <name type="scientific">Listeria cornellensis FSL F6-0969</name>
    <dbReference type="NCBI Taxonomy" id="1265820"/>
    <lineage>
        <taxon>Bacteria</taxon>
        <taxon>Bacillati</taxon>
        <taxon>Bacillota</taxon>
        <taxon>Bacilli</taxon>
        <taxon>Bacillales</taxon>
        <taxon>Listeriaceae</taxon>
        <taxon>Listeria</taxon>
    </lineage>
</organism>
<dbReference type="AlphaFoldDB" id="W7BVL8"/>
<dbReference type="Gene3D" id="3.50.50.60">
    <property type="entry name" value="FAD/NAD(P)-binding domain"/>
    <property type="match status" value="1"/>
</dbReference>
<sequence length="148" mass="16274">MESGIQQLFKKGKIDLYEGKGTILGPSIFSPTAGTISVEFADGSENEMLIPKNLIIATGSKPRALKGLPFDEAFVLSSDGALQLETLPESIIIVGGGVIGMEWASMLHDFGVEVTVIEYSDRILPTEDKDISKELHRLYKKKKNKYRD</sequence>